<dbReference type="Pfam" id="PF04316">
    <property type="entry name" value="FlgM"/>
    <property type="match status" value="1"/>
</dbReference>
<dbReference type="AlphaFoldDB" id="A0A4U9R7S6"/>
<dbReference type="OrthoDB" id="2112800at2"/>
<keyword evidence="3" id="KW-1185">Reference proteome</keyword>
<organism evidence="2 3">
    <name type="scientific">Hathewaya histolytica</name>
    <name type="common">Clostridium histolyticum</name>
    <dbReference type="NCBI Taxonomy" id="1498"/>
    <lineage>
        <taxon>Bacteria</taxon>
        <taxon>Bacillati</taxon>
        <taxon>Bacillota</taxon>
        <taxon>Clostridia</taxon>
        <taxon>Eubacteriales</taxon>
        <taxon>Clostridiaceae</taxon>
        <taxon>Hathewaya</taxon>
    </lineage>
</organism>
<dbReference type="KEGG" id="hhw:NCTC503_01103"/>
<dbReference type="Proteomes" id="UP000308489">
    <property type="component" value="Chromosome 1"/>
</dbReference>
<dbReference type="SUPFAM" id="SSF101498">
    <property type="entry name" value="Anti-sigma factor FlgM"/>
    <property type="match status" value="1"/>
</dbReference>
<evidence type="ECO:0000313" key="2">
    <source>
        <dbReference type="EMBL" id="VTQ87582.1"/>
    </source>
</evidence>
<keyword evidence="2" id="KW-0969">Cilium</keyword>
<reference evidence="2 3" key="1">
    <citation type="submission" date="2019-05" db="EMBL/GenBank/DDBJ databases">
        <authorList>
            <consortium name="Pathogen Informatics"/>
        </authorList>
    </citation>
    <scope>NUCLEOTIDE SEQUENCE [LARGE SCALE GENOMIC DNA]</scope>
    <source>
        <strain evidence="2 3">NCTC503</strain>
    </source>
</reference>
<dbReference type="EMBL" id="LR590481">
    <property type="protein sequence ID" value="VTQ87582.1"/>
    <property type="molecule type" value="Genomic_DNA"/>
</dbReference>
<feature type="domain" description="Anti-sigma-28 factor FlgM C-terminal" evidence="1">
    <location>
        <begin position="32"/>
        <end position="85"/>
    </location>
</feature>
<name>A0A4U9R7S6_HATHI</name>
<dbReference type="InterPro" id="IPR035890">
    <property type="entry name" value="Anti-sigma-28_factor_FlgM_sf"/>
</dbReference>
<keyword evidence="2" id="KW-0966">Cell projection</keyword>
<evidence type="ECO:0000259" key="1">
    <source>
        <dbReference type="Pfam" id="PF04316"/>
    </source>
</evidence>
<dbReference type="InterPro" id="IPR031316">
    <property type="entry name" value="FlgM_C"/>
</dbReference>
<gene>
    <name evidence="2" type="ORF">NCTC503_01103</name>
</gene>
<keyword evidence="2" id="KW-0282">Flagellum</keyword>
<dbReference type="RefSeq" id="WP_138209795.1">
    <property type="nucleotide sequence ID" value="NZ_CBCRUQ010000004.1"/>
</dbReference>
<sequence length="92" mass="10991">MKVNNISMNKLINLYDRKNQYNNTKKSTLERDRIELSDIGKKLSVENRNEIIDKERENRIREIKNQIEKGTYNRDSRLIAEKILDNIKGKNI</sequence>
<evidence type="ECO:0000313" key="3">
    <source>
        <dbReference type="Proteomes" id="UP000308489"/>
    </source>
</evidence>
<proteinExistence type="predicted"/>
<accession>A0A4U9R7S6</accession>
<protein>
    <submittedName>
        <fullName evidence="2">Flagellar biosynthesis anti-sigma factor FlgM</fullName>
    </submittedName>
</protein>